<dbReference type="Gene3D" id="3.40.50.920">
    <property type="match status" value="1"/>
</dbReference>
<dbReference type="GO" id="GO:0006979">
    <property type="term" value="P:response to oxidative stress"/>
    <property type="evidence" value="ECO:0007669"/>
    <property type="project" value="TreeGrafter"/>
</dbReference>
<feature type="domain" description="Pyruvate:ferredoxin oxidoreductase core" evidence="4">
    <location>
        <begin position="262"/>
        <end position="366"/>
    </location>
</feature>
<sequence length="394" mass="42903">MGIRERMSGNEAVAIAMKQINPDVVAAFPITPSTEVPQYFSTFVADGAVDTEFVAVESEHSAMSACIGAQAAGGRAMTATSANGLALMWECLYIASCSRLPIVLACVNRTLSGPLNIQNDHSDSMGARDSGWIQLYGENNQEAYDNTLMANRIGEHPDVMLPVMVCQDGFITSHAVENIELLEDDKVKAFVGEYNPENYLLNRENPIAVGPLDHFTHCFEHKRQQAQAMMNSKKVILEVSEEFYKLTGRKYELFEQYKTEDADVCMVILSSSAGTGKYVVDQMRAEGKKVGLIKLRVFRPFPVDEIAAALSGFKAIAVMDKCDGFNDAGGPLFTEVTSALYKAGAFGPKVLNYIYGIGGRDVKAGDLESVFSALLDTANTGKVTSAYNYLGVRE</sequence>
<evidence type="ECO:0000256" key="1">
    <source>
        <dbReference type="ARBA" id="ARBA00009032"/>
    </source>
</evidence>
<dbReference type="InterPro" id="IPR033412">
    <property type="entry name" value="PFOR_II"/>
</dbReference>
<dbReference type="EMBL" id="QPJT01000012">
    <property type="protein sequence ID" value="RCX16091.1"/>
    <property type="molecule type" value="Genomic_DNA"/>
</dbReference>
<dbReference type="InterPro" id="IPR029061">
    <property type="entry name" value="THDP-binding"/>
</dbReference>
<dbReference type="Pfam" id="PF01855">
    <property type="entry name" value="POR_N"/>
    <property type="match status" value="1"/>
</dbReference>
<name>A0A369B3R2_9FIRM</name>
<keyword evidence="5" id="KW-0670">Pyruvate</keyword>
<accession>A0A369B3R2</accession>
<dbReference type="InterPro" id="IPR009014">
    <property type="entry name" value="Transketo_C/PFOR_II"/>
</dbReference>
<dbReference type="PANTHER" id="PTHR32154:SF0">
    <property type="entry name" value="PYRUVATE-FLAVODOXIN OXIDOREDUCTASE-RELATED"/>
    <property type="match status" value="1"/>
</dbReference>
<organism evidence="5 6">
    <name type="scientific">Anaerobacterium chartisolvens</name>
    <dbReference type="NCBI Taxonomy" id="1297424"/>
    <lineage>
        <taxon>Bacteria</taxon>
        <taxon>Bacillati</taxon>
        <taxon>Bacillota</taxon>
        <taxon>Clostridia</taxon>
        <taxon>Eubacteriales</taxon>
        <taxon>Oscillospiraceae</taxon>
        <taxon>Anaerobacterium</taxon>
    </lineage>
</organism>
<dbReference type="FunFam" id="3.40.50.920:FF:000010">
    <property type="entry name" value="Pyruvate ferredoxin oxidoreductase, alpha subunit"/>
    <property type="match status" value="1"/>
</dbReference>
<comment type="similarity">
    <text evidence="1">Belongs to the pyruvate:ferredoxin/flavodoxin oxidoreductase family.</text>
</comment>
<evidence type="ECO:0000313" key="6">
    <source>
        <dbReference type="Proteomes" id="UP000253034"/>
    </source>
</evidence>
<gene>
    <name evidence="5" type="ORF">DFR58_11273</name>
</gene>
<dbReference type="InterPro" id="IPR050722">
    <property type="entry name" value="Pyruvate:ferred/Flavod_OxRd"/>
</dbReference>
<dbReference type="Proteomes" id="UP000253034">
    <property type="component" value="Unassembled WGS sequence"/>
</dbReference>
<dbReference type="GO" id="GO:0019752">
    <property type="term" value="P:carboxylic acid metabolic process"/>
    <property type="evidence" value="ECO:0007669"/>
    <property type="project" value="UniProtKB-ARBA"/>
</dbReference>
<keyword evidence="6" id="KW-1185">Reference proteome</keyword>
<protein>
    <submittedName>
        <fullName evidence="5">Pyruvate ferredoxin oxidoreductase alpha subunit</fullName>
    </submittedName>
</protein>
<evidence type="ECO:0000256" key="2">
    <source>
        <dbReference type="ARBA" id="ARBA00023002"/>
    </source>
</evidence>
<evidence type="ECO:0000313" key="5">
    <source>
        <dbReference type="EMBL" id="RCX16091.1"/>
    </source>
</evidence>
<reference evidence="5 6" key="1">
    <citation type="submission" date="2018-07" db="EMBL/GenBank/DDBJ databases">
        <title>Genomic Encyclopedia of Type Strains, Phase IV (KMG-IV): sequencing the most valuable type-strain genomes for metagenomic binning, comparative biology and taxonomic classification.</title>
        <authorList>
            <person name="Goeker M."/>
        </authorList>
    </citation>
    <scope>NUCLEOTIDE SEQUENCE [LARGE SCALE GENOMIC DNA]</scope>
    <source>
        <strain evidence="5 6">DSM 27016</strain>
    </source>
</reference>
<dbReference type="Gene3D" id="3.40.50.970">
    <property type="match status" value="1"/>
</dbReference>
<comment type="caution">
    <text evidence="5">The sequence shown here is derived from an EMBL/GenBank/DDBJ whole genome shotgun (WGS) entry which is preliminary data.</text>
</comment>
<evidence type="ECO:0000259" key="3">
    <source>
        <dbReference type="Pfam" id="PF01855"/>
    </source>
</evidence>
<dbReference type="InterPro" id="IPR002880">
    <property type="entry name" value="Pyrv_Fd/Flavodoxin_OxRdtase_N"/>
</dbReference>
<keyword evidence="2" id="KW-0560">Oxidoreductase</keyword>
<dbReference type="SUPFAM" id="SSF52518">
    <property type="entry name" value="Thiamin diphosphate-binding fold (THDP-binding)"/>
    <property type="match status" value="1"/>
</dbReference>
<dbReference type="OrthoDB" id="9794954at2"/>
<dbReference type="RefSeq" id="WP_114298017.1">
    <property type="nucleotide sequence ID" value="NZ_QPJT01000012.1"/>
</dbReference>
<dbReference type="CDD" id="cd07034">
    <property type="entry name" value="TPP_PYR_PFOR_IOR-alpha_like"/>
    <property type="match status" value="1"/>
</dbReference>
<proteinExistence type="inferred from homology"/>
<dbReference type="FunFam" id="3.40.50.970:FF:000012">
    <property type="entry name" value="Pyruvate:ferredoxin (Flavodoxin) oxidoreductase"/>
    <property type="match status" value="1"/>
</dbReference>
<feature type="domain" description="Pyruvate flavodoxin/ferredoxin oxidoreductase pyrimidine binding" evidence="3">
    <location>
        <begin position="16"/>
        <end position="239"/>
    </location>
</feature>
<dbReference type="GO" id="GO:0016903">
    <property type="term" value="F:oxidoreductase activity, acting on the aldehyde or oxo group of donors"/>
    <property type="evidence" value="ECO:0007669"/>
    <property type="project" value="UniProtKB-ARBA"/>
</dbReference>
<dbReference type="PANTHER" id="PTHR32154">
    <property type="entry name" value="PYRUVATE-FLAVODOXIN OXIDOREDUCTASE-RELATED"/>
    <property type="match status" value="1"/>
</dbReference>
<dbReference type="SUPFAM" id="SSF52922">
    <property type="entry name" value="TK C-terminal domain-like"/>
    <property type="match status" value="1"/>
</dbReference>
<evidence type="ECO:0000259" key="4">
    <source>
        <dbReference type="Pfam" id="PF17147"/>
    </source>
</evidence>
<dbReference type="Pfam" id="PF17147">
    <property type="entry name" value="PFOR_II"/>
    <property type="match status" value="1"/>
</dbReference>
<dbReference type="AlphaFoldDB" id="A0A369B3R2"/>